<keyword evidence="2" id="KW-0624">Polysaccharide degradation</keyword>
<dbReference type="InterPro" id="IPR003961">
    <property type="entry name" value="FN3_dom"/>
</dbReference>
<dbReference type="PRINTS" id="PR00014">
    <property type="entry name" value="FNTYPEIII"/>
</dbReference>
<evidence type="ECO:0000256" key="1">
    <source>
        <dbReference type="ARBA" id="ARBA00023295"/>
    </source>
</evidence>
<dbReference type="PROSITE" id="PS50093">
    <property type="entry name" value="PKD"/>
    <property type="match status" value="1"/>
</dbReference>
<feature type="domain" description="PKD" evidence="5">
    <location>
        <begin position="504"/>
        <end position="557"/>
    </location>
</feature>
<comment type="caution">
    <text evidence="7">The sequence shown here is derived from an EMBL/GenBank/DDBJ whole genome shotgun (WGS) entry which is preliminary data.</text>
</comment>
<dbReference type="Gene3D" id="2.60.40.4070">
    <property type="match status" value="1"/>
</dbReference>
<dbReference type="InterPro" id="IPR036116">
    <property type="entry name" value="FN3_sf"/>
</dbReference>
<proteinExistence type="predicted"/>
<dbReference type="PANTHER" id="PTHR24099:SF11">
    <property type="entry name" value="FIBRONECTIN TYPE III DOMAIN-CONTAINING 3BA-RELATED"/>
    <property type="match status" value="1"/>
</dbReference>
<dbReference type="SMART" id="SM00089">
    <property type="entry name" value="PKD"/>
    <property type="match status" value="3"/>
</dbReference>
<dbReference type="InterPro" id="IPR013783">
    <property type="entry name" value="Ig-like_fold"/>
</dbReference>
<accession>A0A4R1CKN8</accession>
<evidence type="ECO:0000313" key="8">
    <source>
        <dbReference type="Proteomes" id="UP000295453"/>
    </source>
</evidence>
<evidence type="ECO:0000259" key="6">
    <source>
        <dbReference type="PROSITE" id="PS50853"/>
    </source>
</evidence>
<keyword evidence="4" id="KW-0732">Signal</keyword>
<keyword evidence="1" id="KW-0378">Hydrolase</keyword>
<keyword evidence="2" id="KW-0119">Carbohydrate metabolism</keyword>
<dbReference type="CDD" id="cd00063">
    <property type="entry name" value="FN3"/>
    <property type="match status" value="1"/>
</dbReference>
<dbReference type="PROSITE" id="PS50853">
    <property type="entry name" value="FN3"/>
    <property type="match status" value="2"/>
</dbReference>
<dbReference type="SUPFAM" id="SSF49265">
    <property type="entry name" value="Fibronectin type III"/>
    <property type="match status" value="1"/>
</dbReference>
<feature type="signal peptide" evidence="4">
    <location>
        <begin position="1"/>
        <end position="36"/>
    </location>
</feature>
<keyword evidence="1" id="KW-0326">Glycosidase</keyword>
<dbReference type="EMBL" id="SJZJ01000001">
    <property type="protein sequence ID" value="TCJ31005.1"/>
    <property type="molecule type" value="Genomic_DNA"/>
</dbReference>
<organism evidence="7 8">
    <name type="scientific">Nocardioides jejuensis</name>
    <dbReference type="NCBI Taxonomy" id="2502782"/>
    <lineage>
        <taxon>Bacteria</taxon>
        <taxon>Bacillati</taxon>
        <taxon>Actinomycetota</taxon>
        <taxon>Actinomycetes</taxon>
        <taxon>Propionibacteriales</taxon>
        <taxon>Nocardioidaceae</taxon>
        <taxon>Nocardioides</taxon>
    </lineage>
</organism>
<feature type="domain" description="Fibronectin type-III" evidence="6">
    <location>
        <begin position="653"/>
        <end position="749"/>
    </location>
</feature>
<evidence type="ECO:0000259" key="5">
    <source>
        <dbReference type="PROSITE" id="PS50093"/>
    </source>
</evidence>
<sequence>MRTTQGETQVNRLIRTMAGGTLGTLLAMTGIAPAQADDTAAPTPNAPTAVTLWMRSPDTYHWAPISFAYTDPDSSSVTATPFEIRNSDGTLVHTATPTHTARSAQTGIAGSWGITWDGTSNGAWVPGGTYTVTTTLTDNSGHATPTSAQITLEAVPPATMQVVPTGTTNVLDFVATPPEGVQLRDCSAMSTKYYKWQWDGSVGDDGTCHTLVDASALPAGEHTIAPNISRWTPINYRPYVPPPITITVVDGGAPTVVAPADVTAYRSRATAYETKNLEYTVSDNSLVDGVAWVTDAAGTTVLPEQVLPRQPKHTFTWNGSVDDHALPPGAYTVHSRFTDAYGNTTDGSPVTLTLRDANPVEQLQPTDGESVLMGEVPIEFRPASAPTETVTRIRVVLLSTACCGGPLDGYLQSRYIDAPDADGNWRMRWPVGDVEAGDYDLYNEVTWQDPSGASHAFTTGKRAVRVDPVTIPLTIDATSDAPDTADVAIETSSPHSEDLDVTIDWGDGTSPEHHTVSSPYQSGTDRSHSYARGGSYTTHVTVTGSDTSSSASDTVTVAGDGNAVTPAAPTGVTATRGNQTLAVAWTAPDGPVSSYTVLWTADGSSWTSKSVPGTTTTLTGLVNGRLYAVAVRAVNAAGQGALSPVVYARPDAVPPPIASVKGTARSKSALISWTSGTVTASYGRPTGFVVQRYRASDARWVTVRTVGVSTRSVTIKYLTPGTPYRFRVRATNDVGVGTPSPTVRVRPTR</sequence>
<feature type="chain" id="PRO_5020571777" evidence="4">
    <location>
        <begin position="37"/>
        <end position="749"/>
    </location>
</feature>
<reference evidence="7 8" key="1">
    <citation type="submission" date="2019-03" db="EMBL/GenBank/DDBJ databases">
        <authorList>
            <person name="Kim M.K.M."/>
        </authorList>
    </citation>
    <scope>NUCLEOTIDE SEQUENCE [LARGE SCALE GENOMIC DNA]</scope>
    <source>
        <strain evidence="7 8">18JY15-6</strain>
    </source>
</reference>
<dbReference type="OrthoDB" id="3784978at2"/>
<evidence type="ECO:0000256" key="2">
    <source>
        <dbReference type="ARBA" id="ARBA00023326"/>
    </source>
</evidence>
<dbReference type="InterPro" id="IPR000601">
    <property type="entry name" value="PKD_dom"/>
</dbReference>
<dbReference type="Pfam" id="PF00041">
    <property type="entry name" value="fn3"/>
    <property type="match status" value="2"/>
</dbReference>
<evidence type="ECO:0000256" key="4">
    <source>
        <dbReference type="SAM" id="SignalP"/>
    </source>
</evidence>
<dbReference type="InterPro" id="IPR050617">
    <property type="entry name" value="E3_ligase_FN3/SPRY"/>
</dbReference>
<dbReference type="SMART" id="SM00060">
    <property type="entry name" value="FN3"/>
    <property type="match status" value="2"/>
</dbReference>
<dbReference type="Proteomes" id="UP000295453">
    <property type="component" value="Unassembled WGS sequence"/>
</dbReference>
<feature type="domain" description="Fibronectin type-III" evidence="6">
    <location>
        <begin position="565"/>
        <end position="651"/>
    </location>
</feature>
<dbReference type="PANTHER" id="PTHR24099">
    <property type="entry name" value="E3 UBIQUITIN-PROTEIN LIGASE TRIM36-RELATED"/>
    <property type="match status" value="1"/>
</dbReference>
<dbReference type="InterPro" id="IPR035986">
    <property type="entry name" value="PKD_dom_sf"/>
</dbReference>
<dbReference type="Gene3D" id="2.60.40.10">
    <property type="entry name" value="Immunoglobulins"/>
    <property type="match status" value="3"/>
</dbReference>
<feature type="region of interest" description="Disordered" evidence="3">
    <location>
        <begin position="506"/>
        <end position="530"/>
    </location>
</feature>
<evidence type="ECO:0000256" key="3">
    <source>
        <dbReference type="SAM" id="MobiDB-lite"/>
    </source>
</evidence>
<dbReference type="GO" id="GO:0016798">
    <property type="term" value="F:hydrolase activity, acting on glycosyl bonds"/>
    <property type="evidence" value="ECO:0007669"/>
    <property type="project" value="UniProtKB-KW"/>
</dbReference>
<gene>
    <name evidence="7" type="ORF">EPD65_00035</name>
</gene>
<name>A0A4R1CKN8_9ACTN</name>
<keyword evidence="8" id="KW-1185">Reference proteome</keyword>
<dbReference type="InterPro" id="IPR022409">
    <property type="entry name" value="PKD/Chitinase_dom"/>
</dbReference>
<dbReference type="GO" id="GO:0000272">
    <property type="term" value="P:polysaccharide catabolic process"/>
    <property type="evidence" value="ECO:0007669"/>
    <property type="project" value="UniProtKB-KW"/>
</dbReference>
<evidence type="ECO:0000313" key="7">
    <source>
        <dbReference type="EMBL" id="TCJ31005.1"/>
    </source>
</evidence>
<protein>
    <submittedName>
        <fullName evidence="7">Fibronectin type III domain-containing protein</fullName>
    </submittedName>
</protein>
<dbReference type="AlphaFoldDB" id="A0A4R1CKN8"/>
<dbReference type="SUPFAM" id="SSF49299">
    <property type="entry name" value="PKD domain"/>
    <property type="match status" value="1"/>
</dbReference>